<dbReference type="GO" id="GO:0032259">
    <property type="term" value="P:methylation"/>
    <property type="evidence" value="ECO:0007669"/>
    <property type="project" value="UniProtKB-KW"/>
</dbReference>
<dbReference type="CDD" id="cd02440">
    <property type="entry name" value="AdoMet_MTases"/>
    <property type="match status" value="1"/>
</dbReference>
<dbReference type="KEGG" id="dbr:Deba_0531"/>
<keyword evidence="1 5" id="KW-0489">Methyltransferase</keyword>
<proteinExistence type="predicted"/>
<dbReference type="InterPro" id="IPR029063">
    <property type="entry name" value="SAM-dependent_MTases_sf"/>
</dbReference>
<gene>
    <name evidence="5" type="ordered locus">Deba_0531</name>
</gene>
<reference evidence="5 6" key="1">
    <citation type="journal article" date="2010" name="Stand. Genomic Sci.">
        <title>Complete genome sequence of Desulfarculus baarsii type strain (2st14).</title>
        <authorList>
            <person name="Sun H."/>
            <person name="Spring S."/>
            <person name="Lapidus A."/>
            <person name="Davenport K."/>
            <person name="Del Rio T.G."/>
            <person name="Tice H."/>
            <person name="Nolan M."/>
            <person name="Copeland A."/>
            <person name="Cheng J.F."/>
            <person name="Lucas S."/>
            <person name="Tapia R."/>
            <person name="Goodwin L."/>
            <person name="Pitluck S."/>
            <person name="Ivanova N."/>
            <person name="Pagani I."/>
            <person name="Mavromatis K."/>
            <person name="Ovchinnikova G."/>
            <person name="Pati A."/>
            <person name="Chen A."/>
            <person name="Palaniappan K."/>
            <person name="Hauser L."/>
            <person name="Chang Y.J."/>
            <person name="Jeffries C.D."/>
            <person name="Detter J.C."/>
            <person name="Han C."/>
            <person name="Rohde M."/>
            <person name="Brambilla E."/>
            <person name="Goker M."/>
            <person name="Woyke T."/>
            <person name="Bristow J."/>
            <person name="Eisen J.A."/>
            <person name="Markowitz V."/>
            <person name="Hugenholtz P."/>
            <person name="Kyrpides N.C."/>
            <person name="Klenk H.P."/>
            <person name="Land M."/>
        </authorList>
    </citation>
    <scope>NUCLEOTIDE SEQUENCE [LARGE SCALE GENOMIC DNA]</scope>
    <source>
        <strain evidence="6">ATCC 33931 / DSM 2075 / LMG 7858 / VKM B-1802 / 2st14</strain>
    </source>
</reference>
<name>E1QEB7_DESB2</name>
<dbReference type="SUPFAM" id="SSF53335">
    <property type="entry name" value="S-adenosyl-L-methionine-dependent methyltransferases"/>
    <property type="match status" value="1"/>
</dbReference>
<keyword evidence="6" id="KW-1185">Reference proteome</keyword>
<organism evidence="5 6">
    <name type="scientific">Desulfarculus baarsii (strain ATCC 33931 / DSM 2075 / LMG 7858 / VKM B-1802 / 2st14)</name>
    <dbReference type="NCBI Taxonomy" id="644282"/>
    <lineage>
        <taxon>Bacteria</taxon>
        <taxon>Pseudomonadati</taxon>
        <taxon>Thermodesulfobacteriota</taxon>
        <taxon>Desulfarculia</taxon>
        <taxon>Desulfarculales</taxon>
        <taxon>Desulfarculaceae</taxon>
        <taxon>Desulfarculus</taxon>
    </lineage>
</organism>
<dbReference type="STRING" id="644282.Deba_0531"/>
<dbReference type="GO" id="GO:0008168">
    <property type="term" value="F:methyltransferase activity"/>
    <property type="evidence" value="ECO:0007669"/>
    <property type="project" value="UniProtKB-KW"/>
</dbReference>
<dbReference type="InterPro" id="IPR041698">
    <property type="entry name" value="Methyltransf_25"/>
</dbReference>
<evidence type="ECO:0000256" key="2">
    <source>
        <dbReference type="ARBA" id="ARBA00022679"/>
    </source>
</evidence>
<evidence type="ECO:0000313" key="6">
    <source>
        <dbReference type="Proteomes" id="UP000009047"/>
    </source>
</evidence>
<evidence type="ECO:0000256" key="1">
    <source>
        <dbReference type="ARBA" id="ARBA00022603"/>
    </source>
</evidence>
<evidence type="ECO:0000259" key="4">
    <source>
        <dbReference type="Pfam" id="PF13649"/>
    </source>
</evidence>
<keyword evidence="2" id="KW-0808">Transferase</keyword>
<dbReference type="HOGENOM" id="CLU_037990_16_2_7"/>
<evidence type="ECO:0000256" key="3">
    <source>
        <dbReference type="ARBA" id="ARBA00022691"/>
    </source>
</evidence>
<dbReference type="eggNOG" id="COG2226">
    <property type="taxonomic scope" value="Bacteria"/>
</dbReference>
<sequence length="186" mass="20526">MPQFDVCPWWMGYLIDNHVRRLIHDPALIVGPHLRPGATCLDVGCGMGFFSLAMARMVGENGVVHAVDLQSRMLSALMRRARRRGLDERIQPRQCAKDDPGLADLHDAVDFALACWMIHEVPERHGLIGQIARAMRPGAAFLILEPKGHLPAGDFEKTLAIAEEAGLRQVGEPPARLSRTALLAKK</sequence>
<dbReference type="OrthoDB" id="9784101at2"/>
<keyword evidence="3" id="KW-0949">S-adenosyl-L-methionine</keyword>
<dbReference type="Proteomes" id="UP000009047">
    <property type="component" value="Chromosome"/>
</dbReference>
<dbReference type="Gene3D" id="3.40.50.150">
    <property type="entry name" value="Vaccinia Virus protein VP39"/>
    <property type="match status" value="1"/>
</dbReference>
<dbReference type="RefSeq" id="WP_013257358.1">
    <property type="nucleotide sequence ID" value="NC_014365.1"/>
</dbReference>
<dbReference type="AlphaFoldDB" id="E1QEB7"/>
<feature type="domain" description="Methyltransferase" evidence="4">
    <location>
        <begin position="41"/>
        <end position="138"/>
    </location>
</feature>
<dbReference type="Pfam" id="PF13649">
    <property type="entry name" value="Methyltransf_25"/>
    <property type="match status" value="1"/>
</dbReference>
<dbReference type="EMBL" id="CP002085">
    <property type="protein sequence ID" value="ADK83903.1"/>
    <property type="molecule type" value="Genomic_DNA"/>
</dbReference>
<dbReference type="PANTHER" id="PTHR43464">
    <property type="entry name" value="METHYLTRANSFERASE"/>
    <property type="match status" value="1"/>
</dbReference>
<protein>
    <submittedName>
        <fullName evidence="5">Methyltransferase type 11</fullName>
    </submittedName>
</protein>
<evidence type="ECO:0000313" key="5">
    <source>
        <dbReference type="EMBL" id="ADK83903.1"/>
    </source>
</evidence>
<dbReference type="PANTHER" id="PTHR43464:SF19">
    <property type="entry name" value="UBIQUINONE BIOSYNTHESIS O-METHYLTRANSFERASE, MITOCHONDRIAL"/>
    <property type="match status" value="1"/>
</dbReference>
<accession>E1QEB7</accession>